<protein>
    <submittedName>
        <fullName evidence="2">Transglutaminase domain-containing protein</fullName>
    </submittedName>
</protein>
<dbReference type="Gene3D" id="3.10.620.30">
    <property type="match status" value="1"/>
</dbReference>
<evidence type="ECO:0000259" key="1">
    <source>
        <dbReference type="Pfam" id="PF01841"/>
    </source>
</evidence>
<reference evidence="2 5" key="1">
    <citation type="submission" date="2024-01" db="EMBL/GenBank/DDBJ databases">
        <title>Aequorivita flavus sp. nov., isolated from deep-sea sediment.</title>
        <authorList>
            <person name="Chen X."/>
        </authorList>
    </citation>
    <scope>NUCLEOTIDE SEQUENCE</scope>
    <source>
        <strain evidence="2">MCCC 1A16923</strain>
        <strain evidence="3 5">MCCC 1A16935</strain>
    </source>
</reference>
<dbReference type="InterPro" id="IPR038765">
    <property type="entry name" value="Papain-like_cys_pep_sf"/>
</dbReference>
<dbReference type="SUPFAM" id="SSF54001">
    <property type="entry name" value="Cysteine proteinases"/>
    <property type="match status" value="1"/>
</dbReference>
<dbReference type="EMBL" id="JBANCF010000010">
    <property type="protein sequence ID" value="MEM0574236.1"/>
    <property type="molecule type" value="Genomic_DNA"/>
</dbReference>
<comment type="caution">
    <text evidence="2">The sequence shown here is derived from an EMBL/GenBank/DDBJ whole genome shotgun (WGS) entry which is preliminary data.</text>
</comment>
<name>A0AB35YV97_9FLAO</name>
<evidence type="ECO:0000313" key="5">
    <source>
        <dbReference type="Proteomes" id="UP001390963"/>
    </source>
</evidence>
<dbReference type="InterPro" id="IPR002931">
    <property type="entry name" value="Transglutaminase-like"/>
</dbReference>
<sequence length="673" mass="76604">MKSNFLTILAVLCFVNTSISQNYKFGKVSKEELLQKEHPTDPTADAAILYREIHTEFQYTNNDGFYMVTDVFERVKIYNKEGFDWASKEVDLYQSTSSSKDEIIGLKAYTYYLDGNNKIEEVKLKNDGVFEEKTTKYIHKTKFTMPDVREGCVIEYKYSIKSPFISNIDEFRLQETIPVEKIEIRFASPEYFVFKTHQKGWVPYKVESTSRDRTIALANSRSEYDRYGNMTNRGGARDFKFKEDIYTIDLTDVPAMKEESYAGNIDNYSTGLKFELSYVDFPGSSMKTYSTTWEDVSKGIYKVDSFGNELDKDNYFEDDLNSLLNGVSSQEEKVNKIFSFVLNKMTWNRYTGYYTNEGVKEAYKKGSGNVADINLMLIAMLRKANINANPVLVSTKDNGMPLFPTRNGFNYVIAAVELPQGMVLLDATNKEAEVGVLKPSIMNWQGRLILKDGTSSWVPLSPQTHAVKSSMVNVAIKPDMTVTGVAKNRFTGNYALKYRAKYKSLNADATRKALEKDANQAELSEVNFENLNTLGEPVALDYEFETFGAVEDVAGKLYLSPMVFMATKESPFKPETRLYPIDFGYPMKDRYIFNIALPEGYKVESLPENAVYNLGTNMGSYRYLISQAGNNIQLSVEFSINTSYIAAEEYGNLKKFFELLIAKENEKVVLSKA</sequence>
<dbReference type="Gene3D" id="2.60.40.3140">
    <property type="match status" value="1"/>
</dbReference>
<evidence type="ECO:0000313" key="3">
    <source>
        <dbReference type="EMBL" id="MEM0574236.1"/>
    </source>
</evidence>
<dbReference type="AlphaFoldDB" id="A0AB35YV97"/>
<dbReference type="Gene3D" id="2.60.120.1130">
    <property type="match status" value="1"/>
</dbReference>
<dbReference type="RefSeq" id="WP_342687744.1">
    <property type="nucleotide sequence ID" value="NZ_JAZBJM010000009.1"/>
</dbReference>
<feature type="domain" description="Transglutaminase-like" evidence="1">
    <location>
        <begin position="324"/>
        <end position="399"/>
    </location>
</feature>
<evidence type="ECO:0000313" key="4">
    <source>
        <dbReference type="Proteomes" id="UP001388259"/>
    </source>
</evidence>
<dbReference type="EMBL" id="JAZBJM010000009">
    <property type="protein sequence ID" value="MEM0519155.1"/>
    <property type="molecule type" value="Genomic_DNA"/>
</dbReference>
<gene>
    <name evidence="3" type="ORF">VZD24_11955</name>
    <name evidence="2" type="ORF">VZD85_12370</name>
</gene>
<dbReference type="Pfam" id="PF01841">
    <property type="entry name" value="Transglut_core"/>
    <property type="match status" value="1"/>
</dbReference>
<keyword evidence="5" id="KW-1185">Reference proteome</keyword>
<dbReference type="Proteomes" id="UP001390963">
    <property type="component" value="Unassembled WGS sequence"/>
</dbReference>
<proteinExistence type="predicted"/>
<evidence type="ECO:0000313" key="2">
    <source>
        <dbReference type="EMBL" id="MEM0519155.1"/>
    </source>
</evidence>
<organism evidence="2 4">
    <name type="scientific">Aequorivita flava</name>
    <dbReference type="NCBI Taxonomy" id="3114371"/>
    <lineage>
        <taxon>Bacteria</taxon>
        <taxon>Pseudomonadati</taxon>
        <taxon>Bacteroidota</taxon>
        <taxon>Flavobacteriia</taxon>
        <taxon>Flavobacteriales</taxon>
        <taxon>Flavobacteriaceae</taxon>
        <taxon>Aequorivita</taxon>
    </lineage>
</organism>
<dbReference type="Proteomes" id="UP001388259">
    <property type="component" value="Unassembled WGS sequence"/>
</dbReference>
<accession>A0AB35YV97</accession>